<gene>
    <name evidence="2" type="ORF">SEVIR_7G250650v2</name>
</gene>
<evidence type="ECO:0000256" key="1">
    <source>
        <dbReference type="SAM" id="SignalP"/>
    </source>
</evidence>
<evidence type="ECO:0000313" key="3">
    <source>
        <dbReference type="Proteomes" id="UP000298652"/>
    </source>
</evidence>
<protein>
    <submittedName>
        <fullName evidence="2">Uncharacterized protein</fullName>
    </submittedName>
</protein>
<keyword evidence="3" id="KW-1185">Reference proteome</keyword>
<dbReference type="AlphaFoldDB" id="A0A4U6TXW6"/>
<keyword evidence="1" id="KW-0732">Signal</keyword>
<feature type="signal peptide" evidence="1">
    <location>
        <begin position="1"/>
        <end position="28"/>
    </location>
</feature>
<sequence>MTAHGPMNKKFQDFLWLSAMFLWLRTNCLNSEAYMTAHGPMNLHDEPIKL</sequence>
<accession>A0A4U6TXW6</accession>
<feature type="chain" id="PRO_5020813999" evidence="1">
    <location>
        <begin position="29"/>
        <end position="50"/>
    </location>
</feature>
<dbReference type="Proteomes" id="UP000298652">
    <property type="component" value="Chromosome 7"/>
</dbReference>
<reference evidence="2" key="1">
    <citation type="submission" date="2019-03" db="EMBL/GenBank/DDBJ databases">
        <title>WGS assembly of Setaria viridis.</title>
        <authorList>
            <person name="Huang P."/>
            <person name="Jenkins J."/>
            <person name="Grimwood J."/>
            <person name="Barry K."/>
            <person name="Healey A."/>
            <person name="Mamidi S."/>
            <person name="Sreedasyam A."/>
            <person name="Shu S."/>
            <person name="Feldman M."/>
            <person name="Wu J."/>
            <person name="Yu Y."/>
            <person name="Chen C."/>
            <person name="Johnson J."/>
            <person name="Rokhsar D."/>
            <person name="Baxter I."/>
            <person name="Schmutz J."/>
            <person name="Brutnell T."/>
            <person name="Kellogg E."/>
        </authorList>
    </citation>
    <scope>NUCLEOTIDE SEQUENCE [LARGE SCALE GENOMIC DNA]</scope>
</reference>
<name>A0A4U6TXW6_SETVI</name>
<dbReference type="Gramene" id="TKW06605">
    <property type="protein sequence ID" value="TKW06605"/>
    <property type="gene ID" value="SEVIR_7G250650v2"/>
</dbReference>
<evidence type="ECO:0000313" key="2">
    <source>
        <dbReference type="EMBL" id="TKW06605.1"/>
    </source>
</evidence>
<dbReference type="EMBL" id="CM016558">
    <property type="protein sequence ID" value="TKW06605.1"/>
    <property type="molecule type" value="Genomic_DNA"/>
</dbReference>
<proteinExistence type="predicted"/>
<organism evidence="2 3">
    <name type="scientific">Setaria viridis</name>
    <name type="common">Green bristlegrass</name>
    <name type="synonym">Setaria italica subsp. viridis</name>
    <dbReference type="NCBI Taxonomy" id="4556"/>
    <lineage>
        <taxon>Eukaryota</taxon>
        <taxon>Viridiplantae</taxon>
        <taxon>Streptophyta</taxon>
        <taxon>Embryophyta</taxon>
        <taxon>Tracheophyta</taxon>
        <taxon>Spermatophyta</taxon>
        <taxon>Magnoliopsida</taxon>
        <taxon>Liliopsida</taxon>
        <taxon>Poales</taxon>
        <taxon>Poaceae</taxon>
        <taxon>PACMAD clade</taxon>
        <taxon>Panicoideae</taxon>
        <taxon>Panicodae</taxon>
        <taxon>Paniceae</taxon>
        <taxon>Cenchrinae</taxon>
        <taxon>Setaria</taxon>
    </lineage>
</organism>